<dbReference type="HOGENOM" id="CLU_1740735_0_0_1"/>
<evidence type="ECO:0000256" key="1">
    <source>
        <dbReference type="SAM" id="Coils"/>
    </source>
</evidence>
<keyword evidence="1" id="KW-0175">Coiled coil</keyword>
<evidence type="ECO:0000313" key="2">
    <source>
        <dbReference type="EMBL" id="KIM35825.1"/>
    </source>
</evidence>
<reference evidence="2 3" key="1">
    <citation type="submission" date="2014-04" db="EMBL/GenBank/DDBJ databases">
        <authorList>
            <consortium name="DOE Joint Genome Institute"/>
            <person name="Kuo A."/>
            <person name="Gay G."/>
            <person name="Dore J."/>
            <person name="Kohler A."/>
            <person name="Nagy L.G."/>
            <person name="Floudas D."/>
            <person name="Copeland A."/>
            <person name="Barry K.W."/>
            <person name="Cichocki N."/>
            <person name="Veneault-Fourrey C."/>
            <person name="LaButti K."/>
            <person name="Lindquist E.A."/>
            <person name="Lipzen A."/>
            <person name="Lundell T."/>
            <person name="Morin E."/>
            <person name="Murat C."/>
            <person name="Sun H."/>
            <person name="Tunlid A."/>
            <person name="Henrissat B."/>
            <person name="Grigoriev I.V."/>
            <person name="Hibbett D.S."/>
            <person name="Martin F."/>
            <person name="Nordberg H.P."/>
            <person name="Cantor M.N."/>
            <person name="Hua S.X."/>
        </authorList>
    </citation>
    <scope>NUCLEOTIDE SEQUENCE [LARGE SCALE GENOMIC DNA]</scope>
    <source>
        <strain evidence="3">h7</strain>
    </source>
</reference>
<name>A0A0C3BGG8_HEBCY</name>
<proteinExistence type="predicted"/>
<gene>
    <name evidence="2" type="ORF">M413DRAFT_32181</name>
</gene>
<accession>A0A0C3BGG8</accession>
<feature type="coiled-coil region" evidence="1">
    <location>
        <begin position="25"/>
        <end position="59"/>
    </location>
</feature>
<dbReference type="AlphaFoldDB" id="A0A0C3BGG8"/>
<sequence>MSALHSDISQENSIAAAVMTDDSETRLHDDQVDSLKAEIEKYKAEVEEMKRINEILSCENGILKFLLDTTDTKMKELRDKLSIRCLLDQTRVKIVRTSGRNSWEELRDDFKFEALKEYISQLPGLTYDTASYLCEATNVKRDDEYIRHSD</sequence>
<evidence type="ECO:0000313" key="3">
    <source>
        <dbReference type="Proteomes" id="UP000053424"/>
    </source>
</evidence>
<dbReference type="EMBL" id="KN831813">
    <property type="protein sequence ID" value="KIM35825.1"/>
    <property type="molecule type" value="Genomic_DNA"/>
</dbReference>
<organism evidence="2 3">
    <name type="scientific">Hebeloma cylindrosporum</name>
    <dbReference type="NCBI Taxonomy" id="76867"/>
    <lineage>
        <taxon>Eukaryota</taxon>
        <taxon>Fungi</taxon>
        <taxon>Dikarya</taxon>
        <taxon>Basidiomycota</taxon>
        <taxon>Agaricomycotina</taxon>
        <taxon>Agaricomycetes</taxon>
        <taxon>Agaricomycetidae</taxon>
        <taxon>Agaricales</taxon>
        <taxon>Agaricineae</taxon>
        <taxon>Hymenogastraceae</taxon>
        <taxon>Hebeloma</taxon>
    </lineage>
</organism>
<reference evidence="3" key="2">
    <citation type="submission" date="2015-01" db="EMBL/GenBank/DDBJ databases">
        <title>Evolutionary Origins and Diversification of the Mycorrhizal Mutualists.</title>
        <authorList>
            <consortium name="DOE Joint Genome Institute"/>
            <consortium name="Mycorrhizal Genomics Consortium"/>
            <person name="Kohler A."/>
            <person name="Kuo A."/>
            <person name="Nagy L.G."/>
            <person name="Floudas D."/>
            <person name="Copeland A."/>
            <person name="Barry K.W."/>
            <person name="Cichocki N."/>
            <person name="Veneault-Fourrey C."/>
            <person name="LaButti K."/>
            <person name="Lindquist E.A."/>
            <person name="Lipzen A."/>
            <person name="Lundell T."/>
            <person name="Morin E."/>
            <person name="Murat C."/>
            <person name="Riley R."/>
            <person name="Ohm R."/>
            <person name="Sun H."/>
            <person name="Tunlid A."/>
            <person name="Henrissat B."/>
            <person name="Grigoriev I.V."/>
            <person name="Hibbett D.S."/>
            <person name="Martin F."/>
        </authorList>
    </citation>
    <scope>NUCLEOTIDE SEQUENCE [LARGE SCALE GENOMIC DNA]</scope>
    <source>
        <strain evidence="3">h7</strain>
    </source>
</reference>
<keyword evidence="3" id="KW-1185">Reference proteome</keyword>
<protein>
    <submittedName>
        <fullName evidence="2">Uncharacterized protein</fullName>
    </submittedName>
</protein>
<dbReference type="Proteomes" id="UP000053424">
    <property type="component" value="Unassembled WGS sequence"/>
</dbReference>